<dbReference type="InterPro" id="IPR005017">
    <property type="entry name" value="OMPP1/FadL/TodX"/>
</dbReference>
<proteinExistence type="inferred from homology"/>
<reference evidence="9 10" key="1">
    <citation type="submission" date="2020-11" db="EMBL/GenBank/DDBJ databases">
        <title>The Complete Genome of Pseudomonas fragi A13BB.</title>
        <authorList>
            <person name="Awolope O.K."/>
            <person name="O'Driscoll N.H."/>
            <person name="Di Salvo A."/>
            <person name="Lamb A.J."/>
        </authorList>
    </citation>
    <scope>NUCLEOTIDE SEQUENCE [LARGE SCALE GENOMIC DNA]</scope>
    <source>
        <strain evidence="9 10">A13BB</strain>
    </source>
</reference>
<dbReference type="PANTHER" id="PTHR35093:SF8">
    <property type="entry name" value="OUTER MEMBRANE PROTEIN NMB0088-RELATED"/>
    <property type="match status" value="1"/>
</dbReference>
<feature type="chain" id="PRO_5040159713" evidence="8">
    <location>
        <begin position="34"/>
        <end position="433"/>
    </location>
</feature>
<keyword evidence="7" id="KW-0998">Cell outer membrane</keyword>
<dbReference type="AlphaFoldDB" id="A0A9Q6VRG8"/>
<name>A0A9Q6VRG8_PSEFR</name>
<dbReference type="Proteomes" id="UP000594467">
    <property type="component" value="Chromosome"/>
</dbReference>
<evidence type="ECO:0000256" key="8">
    <source>
        <dbReference type="SAM" id="SignalP"/>
    </source>
</evidence>
<keyword evidence="4" id="KW-0812">Transmembrane</keyword>
<comment type="similarity">
    <text evidence="2">Belongs to the OmpP1/FadL family.</text>
</comment>
<accession>A0A9Q6VRG8</accession>
<evidence type="ECO:0000313" key="10">
    <source>
        <dbReference type="Proteomes" id="UP000594467"/>
    </source>
</evidence>
<dbReference type="RefSeq" id="WP_196884473.1">
    <property type="nucleotide sequence ID" value="NZ_CP065202.1"/>
</dbReference>
<evidence type="ECO:0000256" key="7">
    <source>
        <dbReference type="ARBA" id="ARBA00023237"/>
    </source>
</evidence>
<evidence type="ECO:0000256" key="6">
    <source>
        <dbReference type="ARBA" id="ARBA00023136"/>
    </source>
</evidence>
<evidence type="ECO:0000256" key="1">
    <source>
        <dbReference type="ARBA" id="ARBA00004571"/>
    </source>
</evidence>
<comment type="subcellular location">
    <subcellularLocation>
        <location evidence="1">Cell outer membrane</location>
        <topology evidence="1">Multi-pass membrane protein</topology>
    </subcellularLocation>
</comment>
<dbReference type="GO" id="GO:0009279">
    <property type="term" value="C:cell outer membrane"/>
    <property type="evidence" value="ECO:0007669"/>
    <property type="project" value="UniProtKB-SubCell"/>
</dbReference>
<dbReference type="EMBL" id="CP065202">
    <property type="protein sequence ID" value="QPL33546.1"/>
    <property type="molecule type" value="Genomic_DNA"/>
</dbReference>
<evidence type="ECO:0000256" key="2">
    <source>
        <dbReference type="ARBA" id="ARBA00008163"/>
    </source>
</evidence>
<dbReference type="PANTHER" id="PTHR35093">
    <property type="entry name" value="OUTER MEMBRANE PROTEIN NMB0088-RELATED"/>
    <property type="match status" value="1"/>
</dbReference>
<organism evidence="9 10">
    <name type="scientific">Pseudomonas fragi</name>
    <dbReference type="NCBI Taxonomy" id="296"/>
    <lineage>
        <taxon>Bacteria</taxon>
        <taxon>Pseudomonadati</taxon>
        <taxon>Pseudomonadota</taxon>
        <taxon>Gammaproteobacteria</taxon>
        <taxon>Pseudomonadales</taxon>
        <taxon>Pseudomonadaceae</taxon>
        <taxon>Pseudomonas</taxon>
    </lineage>
</organism>
<keyword evidence="6" id="KW-0472">Membrane</keyword>
<keyword evidence="5 8" id="KW-0732">Signal</keyword>
<keyword evidence="3" id="KW-1134">Transmembrane beta strand</keyword>
<dbReference type="Gene3D" id="2.40.160.60">
    <property type="entry name" value="Outer membrane protein transport protein (OMPP1/FadL/TodX)"/>
    <property type="match status" value="1"/>
</dbReference>
<gene>
    <name evidence="9" type="ORF">I5R27_10845</name>
</gene>
<sequence>MRPVDHWTSNNEKLFFKTTLGLAVALASSQLLASGLAINEQSISGMGTGFAGRSSSADDASTVYGNPAGMARLKQEQVSAGAALLVAKTDISHTRSTFGGKEDGDMVPLTAVPMGYYVKPIDEHWAFGVGFYVPFGLITDYGSGFAGRYFANKSKIQVMTFQPTVSYAFNDKVSIGFGPTINRIDGELTSQVPNAFTPGTNDGKVKISGDDTAIGFNAGILVQATDSTRVGLTYHSKVSYNLKGTTKVTGGTFSLLGLSGQSYDAKLGLDTPESVDFSVTHQLNDDWTLYAGSTWTRWSRLKDITVQNSDVSPRLGGSLSTITEEQNWHDTWAHAIGAAYQLNPQWVLRTGLSVDQSPTNNTNRSPRIPTGDRTAISFGAGWTPVSNMTIDLAYSYLWEDSTKVNDSSASKGAYSSTYKNSASGFGTSITYRF</sequence>
<evidence type="ECO:0000256" key="4">
    <source>
        <dbReference type="ARBA" id="ARBA00022692"/>
    </source>
</evidence>
<dbReference type="Pfam" id="PF03349">
    <property type="entry name" value="Toluene_X"/>
    <property type="match status" value="1"/>
</dbReference>
<evidence type="ECO:0000313" key="9">
    <source>
        <dbReference type="EMBL" id="QPL33546.1"/>
    </source>
</evidence>
<dbReference type="SUPFAM" id="SSF56935">
    <property type="entry name" value="Porins"/>
    <property type="match status" value="1"/>
</dbReference>
<dbReference type="GO" id="GO:0015483">
    <property type="term" value="F:long-chain fatty acid transporting porin activity"/>
    <property type="evidence" value="ECO:0007669"/>
    <property type="project" value="TreeGrafter"/>
</dbReference>
<feature type="signal peptide" evidence="8">
    <location>
        <begin position="1"/>
        <end position="33"/>
    </location>
</feature>
<evidence type="ECO:0000256" key="3">
    <source>
        <dbReference type="ARBA" id="ARBA00022452"/>
    </source>
</evidence>
<evidence type="ECO:0000256" key="5">
    <source>
        <dbReference type="ARBA" id="ARBA00022729"/>
    </source>
</evidence>
<protein>
    <submittedName>
        <fullName evidence="9">Outer membrane protein transport protein</fullName>
    </submittedName>
</protein>